<dbReference type="Pfam" id="PF09339">
    <property type="entry name" value="HTH_IclR"/>
    <property type="match status" value="1"/>
</dbReference>
<dbReference type="Gene3D" id="3.30.450.40">
    <property type="match status" value="1"/>
</dbReference>
<feature type="domain" description="IclR-ED" evidence="6">
    <location>
        <begin position="88"/>
        <end position="271"/>
    </location>
</feature>
<evidence type="ECO:0000256" key="2">
    <source>
        <dbReference type="ARBA" id="ARBA00023125"/>
    </source>
</evidence>
<gene>
    <name evidence="7" type="ORF">L490_0393</name>
</gene>
<evidence type="ECO:0000256" key="1">
    <source>
        <dbReference type="ARBA" id="ARBA00023015"/>
    </source>
</evidence>
<feature type="region of interest" description="Disordered" evidence="4">
    <location>
        <begin position="1"/>
        <end position="25"/>
    </location>
</feature>
<evidence type="ECO:0000313" key="7">
    <source>
        <dbReference type="EMBL" id="KCV30649.1"/>
    </source>
</evidence>
<evidence type="ECO:0000256" key="4">
    <source>
        <dbReference type="SAM" id="MobiDB-lite"/>
    </source>
</evidence>
<comment type="caution">
    <text evidence="7">The sequence shown here is derived from an EMBL/GenBank/DDBJ whole genome shotgun (WGS) entry which is preliminary data.</text>
</comment>
<keyword evidence="2" id="KW-0238">DNA-binding</keyword>
<dbReference type="InterPro" id="IPR029016">
    <property type="entry name" value="GAF-like_dom_sf"/>
</dbReference>
<dbReference type="InterPro" id="IPR005471">
    <property type="entry name" value="Tscrpt_reg_IclR_N"/>
</dbReference>
<dbReference type="InterPro" id="IPR050707">
    <property type="entry name" value="HTH_MetabolicPath_Reg"/>
</dbReference>
<proteinExistence type="predicted"/>
<evidence type="ECO:0000259" key="5">
    <source>
        <dbReference type="PROSITE" id="PS51077"/>
    </source>
</evidence>
<dbReference type="PROSITE" id="PS51077">
    <property type="entry name" value="HTH_ICLR"/>
    <property type="match status" value="1"/>
</dbReference>
<keyword evidence="8" id="KW-1185">Reference proteome</keyword>
<protein>
    <submittedName>
        <fullName evidence="7">Transcriptional regulator, IclR family, C-terminal domain protein</fullName>
    </submittedName>
</protein>
<organism evidence="7 8">
    <name type="scientific">Bordetella bronchiseptica 00-P-2796</name>
    <dbReference type="NCBI Taxonomy" id="1331199"/>
    <lineage>
        <taxon>Bacteria</taxon>
        <taxon>Pseudomonadati</taxon>
        <taxon>Pseudomonadota</taxon>
        <taxon>Betaproteobacteria</taxon>
        <taxon>Burkholderiales</taxon>
        <taxon>Alcaligenaceae</taxon>
        <taxon>Bordetella</taxon>
    </lineage>
</organism>
<dbReference type="InterPro" id="IPR036388">
    <property type="entry name" value="WH-like_DNA-bd_sf"/>
</dbReference>
<dbReference type="InterPro" id="IPR036390">
    <property type="entry name" value="WH_DNA-bd_sf"/>
</dbReference>
<dbReference type="PANTHER" id="PTHR30136:SF24">
    <property type="entry name" value="HTH-TYPE TRANSCRIPTIONAL REPRESSOR ALLR"/>
    <property type="match status" value="1"/>
</dbReference>
<evidence type="ECO:0000259" key="6">
    <source>
        <dbReference type="PROSITE" id="PS51078"/>
    </source>
</evidence>
<feature type="domain" description="HTH iclR-type" evidence="5">
    <location>
        <begin position="25"/>
        <end position="87"/>
    </location>
</feature>
<dbReference type="Gene3D" id="1.10.10.10">
    <property type="entry name" value="Winged helix-like DNA-binding domain superfamily/Winged helix DNA-binding domain"/>
    <property type="match status" value="1"/>
</dbReference>
<dbReference type="SUPFAM" id="SSF46785">
    <property type="entry name" value="Winged helix' DNA-binding domain"/>
    <property type="match status" value="1"/>
</dbReference>
<keyword evidence="1" id="KW-0805">Transcription regulation</keyword>
<evidence type="ECO:0000256" key="3">
    <source>
        <dbReference type="ARBA" id="ARBA00023163"/>
    </source>
</evidence>
<name>A0ABR4R7K8_BORBO</name>
<evidence type="ECO:0000313" key="8">
    <source>
        <dbReference type="Proteomes" id="UP000025756"/>
    </source>
</evidence>
<dbReference type="RefSeq" id="WP_225665741.1">
    <property type="nucleotide sequence ID" value="NZ_JGWH01000175.1"/>
</dbReference>
<dbReference type="SMART" id="SM00346">
    <property type="entry name" value="HTH_ICLR"/>
    <property type="match status" value="1"/>
</dbReference>
<accession>A0ABR4R7K8</accession>
<dbReference type="EMBL" id="JGWH01000175">
    <property type="protein sequence ID" value="KCV30649.1"/>
    <property type="molecule type" value="Genomic_DNA"/>
</dbReference>
<dbReference type="GeneID" id="93202391"/>
<dbReference type="Proteomes" id="UP000025756">
    <property type="component" value="Unassembled WGS sequence"/>
</dbReference>
<dbReference type="Pfam" id="PF01614">
    <property type="entry name" value="IclR_C"/>
    <property type="match status" value="1"/>
</dbReference>
<sequence>MEEATVAADGSKTRKEEGGAESGGSQVMTKGLRVLSHVAHCGGEIGVRELARDVGLPVAVVHRLVSSLSELNYLEKNPESGKYRIGYEAFEVGRTYLRSARIETCAPPVLRNVVDAHRLNAFLGVMRDLSVIYLITIQDYGHYDIRIAPGSEVPLATTAMGKVLLADLADDEILEKLGQYAEKRFSAFDISRRDTVIEEIVQIRQQGYAVSEDGSFRGTVSVAAPVYNFTGRVIAAVSVGRPTQISSGPTVESMIECAVEAAGRISACLGAQIANQRRGG</sequence>
<dbReference type="InterPro" id="IPR014757">
    <property type="entry name" value="Tscrpt_reg_IclR_C"/>
</dbReference>
<keyword evidence="3" id="KW-0804">Transcription</keyword>
<dbReference type="PROSITE" id="PS51078">
    <property type="entry name" value="ICLR_ED"/>
    <property type="match status" value="1"/>
</dbReference>
<dbReference type="PANTHER" id="PTHR30136">
    <property type="entry name" value="HELIX-TURN-HELIX TRANSCRIPTIONAL REGULATOR, ICLR FAMILY"/>
    <property type="match status" value="1"/>
</dbReference>
<dbReference type="SUPFAM" id="SSF55781">
    <property type="entry name" value="GAF domain-like"/>
    <property type="match status" value="1"/>
</dbReference>
<reference evidence="7 8" key="1">
    <citation type="submission" date="2014-03" db="EMBL/GenBank/DDBJ databases">
        <title>Genome sequence of Bordetella bronchiseptica.</title>
        <authorList>
            <person name="Harvill E."/>
            <person name="Goodfield L.L."/>
            <person name="Ivanov Y.V."/>
            <person name="Meyer J.A."/>
            <person name="Muse S.J."/>
            <person name="Jacobs N."/>
            <person name="Bendor L."/>
            <person name="Smallridge W.E."/>
            <person name="Brinkac L.M."/>
            <person name="Sanka R."/>
            <person name="Kim M."/>
            <person name="Losada L."/>
        </authorList>
    </citation>
    <scope>NUCLEOTIDE SEQUENCE [LARGE SCALE GENOMIC DNA]</scope>
    <source>
        <strain evidence="7 8">00-P-2796</strain>
    </source>
</reference>